<proteinExistence type="predicted"/>
<organism evidence="2 3">
    <name type="scientific">Bizionia sediminis</name>
    <dbReference type="NCBI Taxonomy" id="1737064"/>
    <lineage>
        <taxon>Bacteria</taxon>
        <taxon>Pseudomonadati</taxon>
        <taxon>Bacteroidota</taxon>
        <taxon>Flavobacteriia</taxon>
        <taxon>Flavobacteriales</taxon>
        <taxon>Flavobacteriaceae</taxon>
        <taxon>Bizionia</taxon>
    </lineage>
</organism>
<name>A0ABW5KPM5_9FLAO</name>
<keyword evidence="3" id="KW-1185">Reference proteome</keyword>
<keyword evidence="1" id="KW-1133">Transmembrane helix</keyword>
<feature type="transmembrane region" description="Helical" evidence="1">
    <location>
        <begin position="39"/>
        <end position="58"/>
    </location>
</feature>
<gene>
    <name evidence="2" type="ORF">ACFSQP_03935</name>
</gene>
<keyword evidence="1" id="KW-0472">Membrane</keyword>
<keyword evidence="1" id="KW-0812">Transmembrane</keyword>
<evidence type="ECO:0000313" key="2">
    <source>
        <dbReference type="EMBL" id="MFD2550961.1"/>
    </source>
</evidence>
<protein>
    <recommendedName>
        <fullName evidence="4">AtpZ/AtpI family protein</fullName>
    </recommendedName>
</protein>
<evidence type="ECO:0008006" key="4">
    <source>
        <dbReference type="Google" id="ProtNLM"/>
    </source>
</evidence>
<sequence length="70" mass="8227">MKQFIEKNKSYIKLGLISGVMFALVMATFDYYMGRPFSIIKFAAHFVLFGLFNGYMAYRKVKKEEKKRGK</sequence>
<dbReference type="Proteomes" id="UP001597472">
    <property type="component" value="Unassembled WGS sequence"/>
</dbReference>
<dbReference type="RefSeq" id="WP_376891946.1">
    <property type="nucleotide sequence ID" value="NZ_JBHULS010000001.1"/>
</dbReference>
<accession>A0ABW5KPM5</accession>
<feature type="transmembrane region" description="Helical" evidence="1">
    <location>
        <begin position="12"/>
        <end position="33"/>
    </location>
</feature>
<dbReference type="EMBL" id="JBHULS010000001">
    <property type="protein sequence ID" value="MFD2550961.1"/>
    <property type="molecule type" value="Genomic_DNA"/>
</dbReference>
<comment type="caution">
    <text evidence="2">The sequence shown here is derived from an EMBL/GenBank/DDBJ whole genome shotgun (WGS) entry which is preliminary data.</text>
</comment>
<evidence type="ECO:0000256" key="1">
    <source>
        <dbReference type="SAM" id="Phobius"/>
    </source>
</evidence>
<evidence type="ECO:0000313" key="3">
    <source>
        <dbReference type="Proteomes" id="UP001597472"/>
    </source>
</evidence>
<reference evidence="3" key="1">
    <citation type="journal article" date="2019" name="Int. J. Syst. Evol. Microbiol.">
        <title>The Global Catalogue of Microorganisms (GCM) 10K type strain sequencing project: providing services to taxonomists for standard genome sequencing and annotation.</title>
        <authorList>
            <consortium name="The Broad Institute Genomics Platform"/>
            <consortium name="The Broad Institute Genome Sequencing Center for Infectious Disease"/>
            <person name="Wu L."/>
            <person name="Ma J."/>
        </authorList>
    </citation>
    <scope>NUCLEOTIDE SEQUENCE [LARGE SCALE GENOMIC DNA]</scope>
    <source>
        <strain evidence="3">KCTC 42587</strain>
    </source>
</reference>